<dbReference type="NCBIfam" id="TIGR02531">
    <property type="entry name" value="yecD_yerC"/>
    <property type="match status" value="1"/>
</dbReference>
<dbReference type="Pfam" id="PF01371">
    <property type="entry name" value="Trp_repressor"/>
    <property type="match status" value="1"/>
</dbReference>
<dbReference type="STRING" id="1805034.AUJ59_01670"/>
<dbReference type="Gene3D" id="1.10.1270.10">
    <property type="entry name" value="TrpR-like"/>
    <property type="match status" value="1"/>
</dbReference>
<dbReference type="GO" id="GO:0043565">
    <property type="term" value="F:sequence-specific DNA binding"/>
    <property type="evidence" value="ECO:0007669"/>
    <property type="project" value="InterPro"/>
</dbReference>
<dbReference type="InterPro" id="IPR038116">
    <property type="entry name" value="TrpR-like_sf"/>
</dbReference>
<dbReference type="SUPFAM" id="SSF48295">
    <property type="entry name" value="TrpR-like"/>
    <property type="match status" value="1"/>
</dbReference>
<protein>
    <recommendedName>
        <fullName evidence="3">TrpR like protein, YerC/YecD</fullName>
    </recommendedName>
</protein>
<comment type="caution">
    <text evidence="1">The sequence shown here is derived from an EMBL/GenBank/DDBJ whole genome shotgun (WGS) entry which is preliminary data.</text>
</comment>
<evidence type="ECO:0000313" key="1">
    <source>
        <dbReference type="EMBL" id="OIN89386.1"/>
    </source>
</evidence>
<dbReference type="PANTHER" id="PTHR40080">
    <property type="entry name" value="LMO1763 PROTEIN"/>
    <property type="match status" value="1"/>
</dbReference>
<dbReference type="InterPro" id="IPR010921">
    <property type="entry name" value="Trp_repressor/repl_initiator"/>
</dbReference>
<dbReference type="Proteomes" id="UP000183144">
    <property type="component" value="Unassembled WGS sequence"/>
</dbReference>
<proteinExistence type="predicted"/>
<accession>A0A1J4RSL3</accession>
<organism evidence="1 2">
    <name type="scientific">Candidatus Beckwithbacteria bacterium CG1_02_47_37</name>
    <dbReference type="NCBI Taxonomy" id="1805034"/>
    <lineage>
        <taxon>Bacteria</taxon>
        <taxon>Candidatus Beckwithiibacteriota</taxon>
    </lineage>
</organism>
<reference evidence="1 2" key="1">
    <citation type="journal article" date="2016" name="Environ. Microbiol.">
        <title>Genomic resolution of a cold subsurface aquifer community provides metabolic insights for novel microbes adapted to high CO concentrations.</title>
        <authorList>
            <person name="Probst A.J."/>
            <person name="Castelle C.J."/>
            <person name="Singh A."/>
            <person name="Brown C.T."/>
            <person name="Anantharaman K."/>
            <person name="Sharon I."/>
            <person name="Hug L.A."/>
            <person name="Burstein D."/>
            <person name="Emerson J.B."/>
            <person name="Thomas B.C."/>
            <person name="Banfield J.F."/>
        </authorList>
    </citation>
    <scope>NUCLEOTIDE SEQUENCE [LARGE SCALE GENOMIC DNA]</scope>
    <source>
        <strain evidence="1">CG1_02_47_37</strain>
    </source>
</reference>
<sequence length="148" mass="16937">MTQVSKYLLSDKVKQEINSIFLETISLLSKKEDIVSFLEDFLSPTERIVLSKRITIALMLRKGYSFEMIKKLIKVSQSTIAGVNLKLKYTGKGYQRILDRMLLDQKIAGIFNSIEKFILSALTIGKGKGTGIWFDRKIKRQRETSSII</sequence>
<evidence type="ECO:0000313" key="2">
    <source>
        <dbReference type="Proteomes" id="UP000183144"/>
    </source>
</evidence>
<gene>
    <name evidence="1" type="ORF">AUJ59_01670</name>
</gene>
<evidence type="ECO:0008006" key="3">
    <source>
        <dbReference type="Google" id="ProtNLM"/>
    </source>
</evidence>
<dbReference type="InterPro" id="IPR000831">
    <property type="entry name" value="Trp_repress"/>
</dbReference>
<dbReference type="AlphaFoldDB" id="A0A1J4RSL3"/>
<dbReference type="EMBL" id="MNUI01000032">
    <property type="protein sequence ID" value="OIN89386.1"/>
    <property type="molecule type" value="Genomic_DNA"/>
</dbReference>
<name>A0A1J4RSL3_9BACT</name>
<dbReference type="PANTHER" id="PTHR40080:SF1">
    <property type="entry name" value="TRPR-LIKE PROTEIN YERC_YECD"/>
    <property type="match status" value="1"/>
</dbReference>
<dbReference type="InterPro" id="IPR013368">
    <property type="entry name" value="YecD_YerC"/>
</dbReference>
<dbReference type="GO" id="GO:0003700">
    <property type="term" value="F:DNA-binding transcription factor activity"/>
    <property type="evidence" value="ECO:0007669"/>
    <property type="project" value="InterPro"/>
</dbReference>